<dbReference type="GO" id="GO:0016020">
    <property type="term" value="C:membrane"/>
    <property type="evidence" value="ECO:0007669"/>
    <property type="project" value="UniProtKB-SubCell"/>
</dbReference>
<protein>
    <submittedName>
        <fullName evidence="7">DUF6-domain-containing protein</fullName>
    </submittedName>
</protein>
<keyword evidence="3 5" id="KW-1133">Transmembrane helix</keyword>
<feature type="transmembrane region" description="Helical" evidence="5">
    <location>
        <begin position="137"/>
        <end position="157"/>
    </location>
</feature>
<comment type="subcellular location">
    <subcellularLocation>
        <location evidence="1">Membrane</location>
        <topology evidence="1">Multi-pass membrane protein</topology>
    </subcellularLocation>
</comment>
<keyword evidence="2 5" id="KW-0812">Transmembrane</keyword>
<name>A0A4Y7SX96_COPMI</name>
<evidence type="ECO:0000256" key="3">
    <source>
        <dbReference type="ARBA" id="ARBA00022989"/>
    </source>
</evidence>
<feature type="transmembrane region" description="Helical" evidence="5">
    <location>
        <begin position="103"/>
        <end position="125"/>
    </location>
</feature>
<accession>A0A4Y7SX96</accession>
<dbReference type="STRING" id="71717.A0A4Y7SX96"/>
<feature type="transmembrane region" description="Helical" evidence="5">
    <location>
        <begin position="310"/>
        <end position="330"/>
    </location>
</feature>
<gene>
    <name evidence="7" type="ORF">FA13DRAFT_1636018</name>
</gene>
<evidence type="ECO:0000256" key="4">
    <source>
        <dbReference type="ARBA" id="ARBA00023136"/>
    </source>
</evidence>
<keyword evidence="4 5" id="KW-0472">Membrane</keyword>
<organism evidence="7 8">
    <name type="scientific">Coprinellus micaceus</name>
    <name type="common">Glistening ink-cap mushroom</name>
    <name type="synonym">Coprinus micaceus</name>
    <dbReference type="NCBI Taxonomy" id="71717"/>
    <lineage>
        <taxon>Eukaryota</taxon>
        <taxon>Fungi</taxon>
        <taxon>Dikarya</taxon>
        <taxon>Basidiomycota</taxon>
        <taxon>Agaricomycotina</taxon>
        <taxon>Agaricomycetes</taxon>
        <taxon>Agaricomycetidae</taxon>
        <taxon>Agaricales</taxon>
        <taxon>Agaricineae</taxon>
        <taxon>Psathyrellaceae</taxon>
        <taxon>Coprinellus</taxon>
    </lineage>
</organism>
<dbReference type="Proteomes" id="UP000298030">
    <property type="component" value="Unassembled WGS sequence"/>
</dbReference>
<dbReference type="InterPro" id="IPR000620">
    <property type="entry name" value="EamA_dom"/>
</dbReference>
<sequence>MTTNVKKNGTKDYVTPVWKPLLNGEGRPVTTTVQTPRLEEAGIPTEELWPPKKEPRVSRIWKGAKKAWKENIGLLLVAASQAFFSLMNVSVKKLNSIDPPVSALQLVFVRMMITWLCCISYMMWAKVPDPILGPKEVRLLLAFRGFTGFFGLFGVYYSLQYLSLSDATVLTFLSPMTTAIAGALLLGERFSWKQAAAGFVSLGGVVLIARPASLFGGSGHDPLAFPDDGGLPVPSEGHRVVTSEQRLMAIAVALLGVLGATGAYTSLRAIGKRAHPLHALTSFSLQSVFVSGVAMAIRKDQFIIPTRAEWIGMFLLIGFFGFFAQVLLTMGLQRETASRGSMAIYTQIVFATIFERVFFNAVPSLLSSFGTLLIVTSAIYVAVRLLPLTGLSTAS</sequence>
<feature type="domain" description="EamA" evidence="6">
    <location>
        <begin position="248"/>
        <end position="381"/>
    </location>
</feature>
<feature type="domain" description="EamA" evidence="6">
    <location>
        <begin position="72"/>
        <end position="209"/>
    </location>
</feature>
<dbReference type="SUPFAM" id="SSF103481">
    <property type="entry name" value="Multidrug resistance efflux transporter EmrE"/>
    <property type="match status" value="2"/>
</dbReference>
<dbReference type="PANTHER" id="PTHR22911">
    <property type="entry name" value="ACYL-MALONYL CONDENSING ENZYME-RELATED"/>
    <property type="match status" value="1"/>
</dbReference>
<dbReference type="Pfam" id="PF00892">
    <property type="entry name" value="EamA"/>
    <property type="match status" value="2"/>
</dbReference>
<dbReference type="OrthoDB" id="306876at2759"/>
<keyword evidence="8" id="KW-1185">Reference proteome</keyword>
<feature type="transmembrane region" description="Helical" evidence="5">
    <location>
        <begin position="169"/>
        <end position="187"/>
    </location>
</feature>
<dbReference type="InterPro" id="IPR037185">
    <property type="entry name" value="EmrE-like"/>
</dbReference>
<dbReference type="EMBL" id="QPFP01000048">
    <property type="protein sequence ID" value="TEB26480.1"/>
    <property type="molecule type" value="Genomic_DNA"/>
</dbReference>
<proteinExistence type="predicted"/>
<evidence type="ECO:0000313" key="8">
    <source>
        <dbReference type="Proteomes" id="UP000298030"/>
    </source>
</evidence>
<evidence type="ECO:0000259" key="6">
    <source>
        <dbReference type="Pfam" id="PF00892"/>
    </source>
</evidence>
<evidence type="ECO:0000256" key="5">
    <source>
        <dbReference type="SAM" id="Phobius"/>
    </source>
</evidence>
<dbReference type="PANTHER" id="PTHR22911:SF6">
    <property type="entry name" value="SOLUTE CARRIER FAMILY 35 MEMBER G1"/>
    <property type="match status" value="1"/>
</dbReference>
<evidence type="ECO:0000256" key="1">
    <source>
        <dbReference type="ARBA" id="ARBA00004141"/>
    </source>
</evidence>
<feature type="transmembrane region" description="Helical" evidence="5">
    <location>
        <begin position="279"/>
        <end position="298"/>
    </location>
</feature>
<evidence type="ECO:0000313" key="7">
    <source>
        <dbReference type="EMBL" id="TEB26480.1"/>
    </source>
</evidence>
<feature type="transmembrane region" description="Helical" evidence="5">
    <location>
        <begin position="365"/>
        <end position="386"/>
    </location>
</feature>
<feature type="transmembrane region" description="Helical" evidence="5">
    <location>
        <begin position="72"/>
        <end position="91"/>
    </location>
</feature>
<comment type="caution">
    <text evidence="7">The sequence shown here is derived from an EMBL/GenBank/DDBJ whole genome shotgun (WGS) entry which is preliminary data.</text>
</comment>
<evidence type="ECO:0000256" key="2">
    <source>
        <dbReference type="ARBA" id="ARBA00022692"/>
    </source>
</evidence>
<dbReference type="AlphaFoldDB" id="A0A4Y7SX96"/>
<reference evidence="7 8" key="1">
    <citation type="journal article" date="2019" name="Nat. Ecol. Evol.">
        <title>Megaphylogeny resolves global patterns of mushroom evolution.</title>
        <authorList>
            <person name="Varga T."/>
            <person name="Krizsan K."/>
            <person name="Foldi C."/>
            <person name="Dima B."/>
            <person name="Sanchez-Garcia M."/>
            <person name="Sanchez-Ramirez S."/>
            <person name="Szollosi G.J."/>
            <person name="Szarkandi J.G."/>
            <person name="Papp V."/>
            <person name="Albert L."/>
            <person name="Andreopoulos W."/>
            <person name="Angelini C."/>
            <person name="Antonin V."/>
            <person name="Barry K.W."/>
            <person name="Bougher N.L."/>
            <person name="Buchanan P."/>
            <person name="Buyck B."/>
            <person name="Bense V."/>
            <person name="Catcheside P."/>
            <person name="Chovatia M."/>
            <person name="Cooper J."/>
            <person name="Damon W."/>
            <person name="Desjardin D."/>
            <person name="Finy P."/>
            <person name="Geml J."/>
            <person name="Haridas S."/>
            <person name="Hughes K."/>
            <person name="Justo A."/>
            <person name="Karasinski D."/>
            <person name="Kautmanova I."/>
            <person name="Kiss B."/>
            <person name="Kocsube S."/>
            <person name="Kotiranta H."/>
            <person name="LaButti K.M."/>
            <person name="Lechner B.E."/>
            <person name="Liimatainen K."/>
            <person name="Lipzen A."/>
            <person name="Lukacs Z."/>
            <person name="Mihaltcheva S."/>
            <person name="Morgado L.N."/>
            <person name="Niskanen T."/>
            <person name="Noordeloos M.E."/>
            <person name="Ohm R.A."/>
            <person name="Ortiz-Santana B."/>
            <person name="Ovrebo C."/>
            <person name="Racz N."/>
            <person name="Riley R."/>
            <person name="Savchenko A."/>
            <person name="Shiryaev A."/>
            <person name="Soop K."/>
            <person name="Spirin V."/>
            <person name="Szebenyi C."/>
            <person name="Tomsovsky M."/>
            <person name="Tulloss R.E."/>
            <person name="Uehling J."/>
            <person name="Grigoriev I.V."/>
            <person name="Vagvolgyi C."/>
            <person name="Papp T."/>
            <person name="Martin F.M."/>
            <person name="Miettinen O."/>
            <person name="Hibbett D.S."/>
            <person name="Nagy L.G."/>
        </authorList>
    </citation>
    <scope>NUCLEOTIDE SEQUENCE [LARGE SCALE GENOMIC DNA]</scope>
    <source>
        <strain evidence="7 8">FP101781</strain>
    </source>
</reference>
<feature type="transmembrane region" description="Helical" evidence="5">
    <location>
        <begin position="342"/>
        <end position="359"/>
    </location>
</feature>
<feature type="transmembrane region" description="Helical" evidence="5">
    <location>
        <begin position="247"/>
        <end position="267"/>
    </location>
</feature>